<dbReference type="EMBL" id="WEGI01000001">
    <property type="protein sequence ID" value="MQY24958.1"/>
    <property type="molecule type" value="Genomic_DNA"/>
</dbReference>
<dbReference type="RefSeq" id="WP_153338804.1">
    <property type="nucleotide sequence ID" value="NZ_WEGI01000001.1"/>
</dbReference>
<name>A0A7K0DGZ7_9NOCA</name>
<feature type="region of interest" description="Disordered" evidence="1">
    <location>
        <begin position="109"/>
        <end position="131"/>
    </location>
</feature>
<evidence type="ECO:0000313" key="3">
    <source>
        <dbReference type="Proteomes" id="UP000431401"/>
    </source>
</evidence>
<dbReference type="OrthoDB" id="4553493at2"/>
<keyword evidence="3" id="KW-1185">Reference proteome</keyword>
<evidence type="ECO:0000313" key="2">
    <source>
        <dbReference type="EMBL" id="MQY24958.1"/>
    </source>
</evidence>
<comment type="caution">
    <text evidence="2">The sequence shown here is derived from an EMBL/GenBank/DDBJ whole genome shotgun (WGS) entry which is preliminary data.</text>
</comment>
<organism evidence="2 3">
    <name type="scientific">Nocardia aurantia</name>
    <dbReference type="NCBI Taxonomy" id="2585199"/>
    <lineage>
        <taxon>Bacteria</taxon>
        <taxon>Bacillati</taxon>
        <taxon>Actinomycetota</taxon>
        <taxon>Actinomycetes</taxon>
        <taxon>Mycobacteriales</taxon>
        <taxon>Nocardiaceae</taxon>
        <taxon>Nocardia</taxon>
    </lineage>
</organism>
<gene>
    <name evidence="2" type="ORF">NRB56_05120</name>
</gene>
<reference evidence="2 3" key="1">
    <citation type="submission" date="2019-10" db="EMBL/GenBank/DDBJ databases">
        <title>Nocardia macrotermitis sp. nov. and Nocardia aurantia sp. nov., isolated from the gut of fungus growing-termite Macrotermes natalensis.</title>
        <authorList>
            <person name="Benndorf R."/>
            <person name="Schwitalla J."/>
            <person name="Martin K."/>
            <person name="De Beer W."/>
            <person name="Kaster A.-K."/>
            <person name="Vollmers J."/>
            <person name="Poulsen M."/>
            <person name="Beemelmanns C."/>
        </authorList>
    </citation>
    <scope>NUCLEOTIDE SEQUENCE [LARGE SCALE GENOMIC DNA]</scope>
    <source>
        <strain evidence="2 3">RB56</strain>
    </source>
</reference>
<feature type="region of interest" description="Disordered" evidence="1">
    <location>
        <begin position="50"/>
        <end position="70"/>
    </location>
</feature>
<evidence type="ECO:0000256" key="1">
    <source>
        <dbReference type="SAM" id="MobiDB-lite"/>
    </source>
</evidence>
<accession>A0A7K0DGZ7</accession>
<proteinExistence type="predicted"/>
<protein>
    <recommendedName>
        <fullName evidence="4">PE domain-containing protein</fullName>
    </recommendedName>
</protein>
<feature type="compositionally biased region" description="Polar residues" evidence="1">
    <location>
        <begin position="57"/>
        <end position="67"/>
    </location>
</feature>
<evidence type="ECO:0008006" key="4">
    <source>
        <dbReference type="Google" id="ProtNLM"/>
    </source>
</evidence>
<dbReference type="AlphaFoldDB" id="A0A7K0DGZ7"/>
<sequence length="131" mass="13633">MAQEIIIQPEELRTAATEMEAAATAVHAAVTTLYETLTRLGDPISVTETTADGVRTGTVSANASSNPPWGHDSYAKKFANGDQGYTKASVNLLQGGYDMAATLAEFAKGMHQAAEGSSDTEDVSTSAFSGE</sequence>
<dbReference type="Proteomes" id="UP000431401">
    <property type="component" value="Unassembled WGS sequence"/>
</dbReference>